<comment type="subcellular location">
    <subcellularLocation>
        <location evidence="1">Membrane</location>
        <topology evidence="1">Multi-pass membrane protein</topology>
    </subcellularLocation>
</comment>
<feature type="region of interest" description="Disordered" evidence="5">
    <location>
        <begin position="172"/>
        <end position="193"/>
    </location>
</feature>
<accession>A0A226ESM5</accession>
<organism evidence="8 9">
    <name type="scientific">Folsomia candida</name>
    <name type="common">Springtail</name>
    <dbReference type="NCBI Taxonomy" id="158441"/>
    <lineage>
        <taxon>Eukaryota</taxon>
        <taxon>Metazoa</taxon>
        <taxon>Ecdysozoa</taxon>
        <taxon>Arthropoda</taxon>
        <taxon>Hexapoda</taxon>
        <taxon>Collembola</taxon>
        <taxon>Entomobryomorpha</taxon>
        <taxon>Isotomoidea</taxon>
        <taxon>Isotomidae</taxon>
        <taxon>Proisotominae</taxon>
        <taxon>Folsomia</taxon>
    </lineage>
</organism>
<evidence type="ECO:0000256" key="4">
    <source>
        <dbReference type="ARBA" id="ARBA00023136"/>
    </source>
</evidence>
<sequence>MSGSIDFPEYLDVGLSTTRRPSEENSRRRDSRANSVQSNDGGGDCESNRNNVLDRKLSSAPRRSSTVSITKNINSAGGESTMMAARSSIASLKNTLEKSLGFSNRDEFLVPGEEVDPGDDALVVEVVVANQGKNPDDHRLSDYLRPGLSKSDSSLHSIESIASSWATSQSSINDEKVTTEKKDVDDSDDSDEPNATGCRKYIGLTLTLLSGLLYSLAALLAKLLKDDYHPFMISIWRFQGVFAPSILLVLYRVVLMKQPDFKPVWPLKTREKVIAFTVLMLRGILGCWSVILQFYSLLYLEVADSMVITSSTSVFVTLLAHCFIGEKCAIVPIITALLTMAGVVVISRPPMLTGKESFDTDILIGVCMALGCMILAAAILVIQRYLRNSHFSLISLSSGVWGTLQCVIFAFAIGVFKLPQNATDAMYGVALAVITFFAQSFIIIALKFEQAGPVAVVQSCDVIFAFLWQFAFLGVVPDYFSLIGSMIIIAGLLLTAFRKCLTVLPEDHRSRRRFRFLLM</sequence>
<name>A0A226ESM5_FOLCA</name>
<feature type="transmembrane region" description="Helical" evidence="6">
    <location>
        <begin position="393"/>
        <end position="413"/>
    </location>
</feature>
<comment type="caution">
    <text evidence="8">The sequence shown here is derived from an EMBL/GenBank/DDBJ whole genome shotgun (WGS) entry which is preliminary data.</text>
</comment>
<feature type="domain" description="EamA" evidence="7">
    <location>
        <begin position="202"/>
        <end position="347"/>
    </location>
</feature>
<dbReference type="Proteomes" id="UP000198287">
    <property type="component" value="Unassembled WGS sequence"/>
</dbReference>
<keyword evidence="3 6" id="KW-1133">Transmembrane helix</keyword>
<evidence type="ECO:0000256" key="2">
    <source>
        <dbReference type="ARBA" id="ARBA00022692"/>
    </source>
</evidence>
<feature type="compositionally biased region" description="Basic and acidic residues" evidence="5">
    <location>
        <begin position="20"/>
        <end position="32"/>
    </location>
</feature>
<dbReference type="AlphaFoldDB" id="A0A226ESM5"/>
<dbReference type="PANTHER" id="PTHR22911">
    <property type="entry name" value="ACYL-MALONYL CONDENSING ENZYME-RELATED"/>
    <property type="match status" value="1"/>
</dbReference>
<keyword evidence="2 6" id="KW-0812">Transmembrane</keyword>
<feature type="transmembrane region" description="Helical" evidence="6">
    <location>
        <begin position="479"/>
        <end position="504"/>
    </location>
</feature>
<dbReference type="PANTHER" id="PTHR22911:SF6">
    <property type="entry name" value="SOLUTE CARRIER FAMILY 35 MEMBER G1"/>
    <property type="match status" value="1"/>
</dbReference>
<feature type="transmembrane region" description="Helical" evidence="6">
    <location>
        <begin position="273"/>
        <end position="295"/>
    </location>
</feature>
<keyword evidence="9" id="KW-1185">Reference proteome</keyword>
<feature type="transmembrane region" description="Helical" evidence="6">
    <location>
        <begin position="201"/>
        <end position="221"/>
    </location>
</feature>
<proteinExistence type="predicted"/>
<feature type="compositionally biased region" description="Basic and acidic residues" evidence="5">
    <location>
        <begin position="173"/>
        <end position="184"/>
    </location>
</feature>
<feature type="transmembrane region" description="Helical" evidence="6">
    <location>
        <begin position="453"/>
        <end position="473"/>
    </location>
</feature>
<protein>
    <recommendedName>
        <fullName evidence="7">EamA domain-containing protein</fullName>
    </recommendedName>
</protein>
<evidence type="ECO:0000259" key="7">
    <source>
        <dbReference type="Pfam" id="PF00892"/>
    </source>
</evidence>
<reference evidence="8 9" key="1">
    <citation type="submission" date="2015-12" db="EMBL/GenBank/DDBJ databases">
        <title>The genome of Folsomia candida.</title>
        <authorList>
            <person name="Faddeeva A."/>
            <person name="Derks M.F."/>
            <person name="Anvar Y."/>
            <person name="Smit S."/>
            <person name="Van Straalen N."/>
            <person name="Roelofs D."/>
        </authorList>
    </citation>
    <scope>NUCLEOTIDE SEQUENCE [LARGE SCALE GENOMIC DNA]</scope>
    <source>
        <strain evidence="8 9">VU population</strain>
        <tissue evidence="8">Whole body</tissue>
    </source>
</reference>
<feature type="region of interest" description="Disordered" evidence="5">
    <location>
        <begin position="1"/>
        <end position="69"/>
    </location>
</feature>
<dbReference type="EMBL" id="LNIX01000002">
    <property type="protein sequence ID" value="OXA60250.1"/>
    <property type="molecule type" value="Genomic_DNA"/>
</dbReference>
<evidence type="ECO:0000313" key="9">
    <source>
        <dbReference type="Proteomes" id="UP000198287"/>
    </source>
</evidence>
<evidence type="ECO:0000256" key="1">
    <source>
        <dbReference type="ARBA" id="ARBA00004141"/>
    </source>
</evidence>
<feature type="transmembrane region" description="Helical" evidence="6">
    <location>
        <begin position="425"/>
        <end position="446"/>
    </location>
</feature>
<feature type="transmembrane region" description="Helical" evidence="6">
    <location>
        <begin position="329"/>
        <end position="347"/>
    </location>
</feature>
<evidence type="ECO:0000256" key="5">
    <source>
        <dbReference type="SAM" id="MobiDB-lite"/>
    </source>
</evidence>
<dbReference type="OrthoDB" id="306876at2759"/>
<feature type="transmembrane region" description="Helical" evidence="6">
    <location>
        <begin position="362"/>
        <end position="381"/>
    </location>
</feature>
<gene>
    <name evidence="8" type="ORF">Fcan01_04147</name>
</gene>
<feature type="transmembrane region" description="Helical" evidence="6">
    <location>
        <begin position="233"/>
        <end position="253"/>
    </location>
</feature>
<dbReference type="Pfam" id="PF00892">
    <property type="entry name" value="EamA"/>
    <property type="match status" value="2"/>
</dbReference>
<dbReference type="InterPro" id="IPR037185">
    <property type="entry name" value="EmrE-like"/>
</dbReference>
<dbReference type="SUPFAM" id="SSF103481">
    <property type="entry name" value="Multidrug resistance efflux transporter EmrE"/>
    <property type="match status" value="2"/>
</dbReference>
<dbReference type="OMA" id="PIFDSIC"/>
<feature type="transmembrane region" description="Helical" evidence="6">
    <location>
        <begin position="307"/>
        <end position="324"/>
    </location>
</feature>
<evidence type="ECO:0000313" key="8">
    <source>
        <dbReference type="EMBL" id="OXA60250.1"/>
    </source>
</evidence>
<keyword evidence="4 6" id="KW-0472">Membrane</keyword>
<dbReference type="InterPro" id="IPR000620">
    <property type="entry name" value="EamA_dom"/>
</dbReference>
<dbReference type="GO" id="GO:0016020">
    <property type="term" value="C:membrane"/>
    <property type="evidence" value="ECO:0007669"/>
    <property type="project" value="UniProtKB-SubCell"/>
</dbReference>
<evidence type="ECO:0000256" key="3">
    <source>
        <dbReference type="ARBA" id="ARBA00022989"/>
    </source>
</evidence>
<evidence type="ECO:0000256" key="6">
    <source>
        <dbReference type="SAM" id="Phobius"/>
    </source>
</evidence>
<feature type="domain" description="EamA" evidence="7">
    <location>
        <begin position="364"/>
        <end position="496"/>
    </location>
</feature>